<dbReference type="GO" id="GO:0046983">
    <property type="term" value="F:protein dimerization activity"/>
    <property type="evidence" value="ECO:0007669"/>
    <property type="project" value="InterPro"/>
</dbReference>
<reference evidence="2 3" key="1">
    <citation type="journal article" date="2018" name="Sci. Rep.">
        <title>Genomic signatures of local adaptation to the degree of environmental predictability in rotifers.</title>
        <authorList>
            <person name="Franch-Gras L."/>
            <person name="Hahn C."/>
            <person name="Garcia-Roger E.M."/>
            <person name="Carmona M.J."/>
            <person name="Serra M."/>
            <person name="Gomez A."/>
        </authorList>
    </citation>
    <scope>NUCLEOTIDE SEQUENCE [LARGE SCALE GENOMIC DNA]</scope>
    <source>
        <strain evidence="2">HYR1</strain>
    </source>
</reference>
<dbReference type="AlphaFoldDB" id="A0A3M7QEX3"/>
<dbReference type="SUPFAM" id="SSF53098">
    <property type="entry name" value="Ribonuclease H-like"/>
    <property type="match status" value="1"/>
</dbReference>
<evidence type="ECO:0000313" key="3">
    <source>
        <dbReference type="Proteomes" id="UP000276133"/>
    </source>
</evidence>
<dbReference type="Pfam" id="PF05699">
    <property type="entry name" value="Dimer_Tnp_hAT"/>
    <property type="match status" value="1"/>
</dbReference>
<feature type="domain" description="HAT C-terminal dimerisation" evidence="1">
    <location>
        <begin position="61"/>
        <end position="106"/>
    </location>
</feature>
<evidence type="ECO:0000259" key="1">
    <source>
        <dbReference type="Pfam" id="PF05699"/>
    </source>
</evidence>
<organism evidence="2 3">
    <name type="scientific">Brachionus plicatilis</name>
    <name type="common">Marine rotifer</name>
    <name type="synonym">Brachionus muelleri</name>
    <dbReference type="NCBI Taxonomy" id="10195"/>
    <lineage>
        <taxon>Eukaryota</taxon>
        <taxon>Metazoa</taxon>
        <taxon>Spiralia</taxon>
        <taxon>Gnathifera</taxon>
        <taxon>Rotifera</taxon>
        <taxon>Eurotatoria</taxon>
        <taxon>Monogononta</taxon>
        <taxon>Pseudotrocha</taxon>
        <taxon>Ploima</taxon>
        <taxon>Brachionidae</taxon>
        <taxon>Brachionus</taxon>
    </lineage>
</organism>
<comment type="caution">
    <text evidence="2">The sequence shown here is derived from an EMBL/GenBank/DDBJ whole genome shotgun (WGS) entry which is preliminary data.</text>
</comment>
<gene>
    <name evidence="2" type="ORF">BpHYR1_049886</name>
</gene>
<evidence type="ECO:0000313" key="2">
    <source>
        <dbReference type="EMBL" id="RNA09986.1"/>
    </source>
</evidence>
<dbReference type="InterPro" id="IPR008906">
    <property type="entry name" value="HATC_C_dom"/>
</dbReference>
<accession>A0A3M7QEX3</accession>
<proteinExistence type="predicted"/>
<dbReference type="InterPro" id="IPR012337">
    <property type="entry name" value="RNaseH-like_sf"/>
</dbReference>
<name>A0A3M7QEX3_BRAPC</name>
<sequence>MPTDRTNFTNTQTTTSFNQKKRKEIEPKSWLWLHYASKTHRGLAKCRICLKETMVLQVRFQKIPILSQVCELIYCVTATSVPSENLFRNAGLVQNDQRNRMELSALNMYSQVWEKTSIWTWTLLKTCDFRTNLLFENFLSTIGTVEIVIRPKTFVTCHYRRKELIQTLIWEYQIKPFISIYNFFLIFEHCFN</sequence>
<keyword evidence="3" id="KW-1185">Reference proteome</keyword>
<dbReference type="EMBL" id="REGN01006322">
    <property type="protein sequence ID" value="RNA09986.1"/>
    <property type="molecule type" value="Genomic_DNA"/>
</dbReference>
<dbReference type="Proteomes" id="UP000276133">
    <property type="component" value="Unassembled WGS sequence"/>
</dbReference>
<protein>
    <recommendedName>
        <fullName evidence="1">HAT C-terminal dimerisation domain-containing protein</fullName>
    </recommendedName>
</protein>